<keyword evidence="1" id="KW-0472">Membrane</keyword>
<dbReference type="STRING" id="187979.ERS852385_01298"/>
<evidence type="ECO:0008006" key="4">
    <source>
        <dbReference type="Google" id="ProtNLM"/>
    </source>
</evidence>
<dbReference type="Proteomes" id="UP000095546">
    <property type="component" value="Unassembled WGS sequence"/>
</dbReference>
<dbReference type="EMBL" id="CYYU01000007">
    <property type="protein sequence ID" value="CUN75985.1"/>
    <property type="molecule type" value="Genomic_DNA"/>
</dbReference>
<protein>
    <recommendedName>
        <fullName evidence="4">Zinc-ribbon domain-containing protein</fullName>
    </recommendedName>
</protein>
<dbReference type="RefSeq" id="WP_148485466.1">
    <property type="nucleotide sequence ID" value="NZ_CABIWZ010000007.1"/>
</dbReference>
<organism evidence="2 3">
    <name type="scientific">Mitsuokella jalaludinii</name>
    <dbReference type="NCBI Taxonomy" id="187979"/>
    <lineage>
        <taxon>Bacteria</taxon>
        <taxon>Bacillati</taxon>
        <taxon>Bacillota</taxon>
        <taxon>Negativicutes</taxon>
        <taxon>Selenomonadales</taxon>
        <taxon>Selenomonadaceae</taxon>
        <taxon>Mitsuokella</taxon>
    </lineage>
</organism>
<dbReference type="OrthoDB" id="3239970at2"/>
<gene>
    <name evidence="2" type="ORF">ERS852385_01298</name>
</gene>
<keyword evidence="1" id="KW-1133">Transmembrane helix</keyword>
<sequence length="154" mass="16303">MSMINCPDCGNQYSDKADSCPKCGCPNPYAKKKTAVWSSGRLIIGILSMVLPIGITFQSCFAGLGNALANNHATSGTQGVLLSAFMFIGGLIASVTRNSGSRIVTILPALFYWFGALMTLESGATYGDLPIWGGFSFVFGLVYIVAGIKTKKNK</sequence>
<feature type="transmembrane region" description="Helical" evidence="1">
    <location>
        <begin position="76"/>
        <end position="96"/>
    </location>
</feature>
<evidence type="ECO:0000256" key="1">
    <source>
        <dbReference type="SAM" id="Phobius"/>
    </source>
</evidence>
<keyword evidence="1" id="KW-0812">Transmembrane</keyword>
<reference evidence="2 3" key="1">
    <citation type="submission" date="2015-09" db="EMBL/GenBank/DDBJ databases">
        <authorList>
            <consortium name="Pathogen Informatics"/>
        </authorList>
    </citation>
    <scope>NUCLEOTIDE SEQUENCE [LARGE SCALE GENOMIC DNA]</scope>
    <source>
        <strain evidence="2 3">2789STDY5608828</strain>
    </source>
</reference>
<name>A0A173ZLC2_9FIRM</name>
<evidence type="ECO:0000313" key="3">
    <source>
        <dbReference type="Proteomes" id="UP000095546"/>
    </source>
</evidence>
<proteinExistence type="predicted"/>
<evidence type="ECO:0000313" key="2">
    <source>
        <dbReference type="EMBL" id="CUN75985.1"/>
    </source>
</evidence>
<accession>A0A173ZLC2</accession>
<feature type="transmembrane region" description="Helical" evidence="1">
    <location>
        <begin position="103"/>
        <end position="123"/>
    </location>
</feature>
<keyword evidence="3" id="KW-1185">Reference proteome</keyword>
<dbReference type="AlphaFoldDB" id="A0A173ZLC2"/>
<feature type="transmembrane region" description="Helical" evidence="1">
    <location>
        <begin position="42"/>
        <end position="64"/>
    </location>
</feature>
<feature type="transmembrane region" description="Helical" evidence="1">
    <location>
        <begin position="129"/>
        <end position="148"/>
    </location>
</feature>